<evidence type="ECO:0000313" key="2">
    <source>
        <dbReference type="Proteomes" id="UP000479132"/>
    </source>
</evidence>
<dbReference type="Proteomes" id="UP000479132">
    <property type="component" value="Unassembled WGS sequence"/>
</dbReference>
<gene>
    <name evidence="1" type="ORF">G3569_06530</name>
</gene>
<dbReference type="SUPFAM" id="SSF109854">
    <property type="entry name" value="DinB/YfiT-like putative metalloenzymes"/>
    <property type="match status" value="1"/>
</dbReference>
<keyword evidence="2" id="KW-1185">Reference proteome</keyword>
<dbReference type="AlphaFoldDB" id="A0A6M1T5S8"/>
<dbReference type="Gene3D" id="1.20.120.450">
    <property type="entry name" value="dinb family like domain"/>
    <property type="match status" value="1"/>
</dbReference>
<name>A0A6M1T5S8_9BACT</name>
<proteinExistence type="predicted"/>
<dbReference type="InterPro" id="IPR011466">
    <property type="entry name" value="DUF1572"/>
</dbReference>
<dbReference type="RefSeq" id="WP_165267288.1">
    <property type="nucleotide sequence ID" value="NZ_JAALLS010000006.1"/>
</dbReference>
<dbReference type="Pfam" id="PF07609">
    <property type="entry name" value="DUF1572"/>
    <property type="match status" value="1"/>
</dbReference>
<accession>A0A6M1T5S8</accession>
<reference evidence="1 2" key="1">
    <citation type="submission" date="2020-02" db="EMBL/GenBank/DDBJ databases">
        <title>Aliifodinibius halophilus 2W32, complete genome.</title>
        <authorList>
            <person name="Li Y."/>
            <person name="Wu S."/>
        </authorList>
    </citation>
    <scope>NUCLEOTIDE SEQUENCE [LARGE SCALE GENOMIC DNA]</scope>
    <source>
        <strain evidence="1 2">2W32</strain>
    </source>
</reference>
<protein>
    <submittedName>
        <fullName evidence="1">DinB family protein</fullName>
    </submittedName>
</protein>
<evidence type="ECO:0000313" key="1">
    <source>
        <dbReference type="EMBL" id="NGP88003.1"/>
    </source>
</evidence>
<organism evidence="1 2">
    <name type="scientific">Fodinibius halophilus</name>
    <dbReference type="NCBI Taxonomy" id="1736908"/>
    <lineage>
        <taxon>Bacteria</taxon>
        <taxon>Pseudomonadati</taxon>
        <taxon>Balneolota</taxon>
        <taxon>Balneolia</taxon>
        <taxon>Balneolales</taxon>
        <taxon>Balneolaceae</taxon>
        <taxon>Fodinibius</taxon>
    </lineage>
</organism>
<comment type="caution">
    <text evidence="1">The sequence shown here is derived from an EMBL/GenBank/DDBJ whole genome shotgun (WGS) entry which is preliminary data.</text>
</comment>
<sequence>MNSLSNDLKILFNRDLDAIVENLEAIPEAKLWESPEGVTNSCGILVQHLVGNLNHFIGHGIGDTGYMRDREKEFSNTGIPKEELIDRIHSLQDMLDTIFSAEEGRLDKDFSLNVPFGKTKRGALIHLYGHLNYHLGQLNYLRRIISKNR</sequence>
<dbReference type="InterPro" id="IPR034660">
    <property type="entry name" value="DinB/YfiT-like"/>
</dbReference>
<dbReference type="EMBL" id="JAALLS010000006">
    <property type="protein sequence ID" value="NGP88003.1"/>
    <property type="molecule type" value="Genomic_DNA"/>
</dbReference>